<protein>
    <recommendedName>
        <fullName evidence="8">Homeobox domain-containing protein</fullName>
    </recommendedName>
</protein>
<feature type="region of interest" description="Disordered" evidence="7">
    <location>
        <begin position="114"/>
        <end position="189"/>
    </location>
</feature>
<dbReference type="CDD" id="cd00086">
    <property type="entry name" value="homeodomain"/>
    <property type="match status" value="1"/>
</dbReference>
<dbReference type="PROSITE" id="PS00027">
    <property type="entry name" value="HOMEOBOX_1"/>
    <property type="match status" value="1"/>
</dbReference>
<comment type="caution">
    <text evidence="9">The sequence shown here is derived from an EMBL/GenBank/DDBJ whole genome shotgun (WGS) entry which is preliminary data.</text>
</comment>
<keyword evidence="4 5" id="KW-0539">Nucleus</keyword>
<dbReference type="AlphaFoldDB" id="A0AAN7WIS3"/>
<reference evidence="10" key="1">
    <citation type="submission" date="2023-07" db="EMBL/GenBank/DDBJ databases">
        <title>A draft genome of Kazachstania heterogenica Y-27499.</title>
        <authorList>
            <person name="Donic C."/>
            <person name="Kralova J.S."/>
            <person name="Fidel L."/>
            <person name="Ben-Dor S."/>
            <person name="Jung S."/>
        </authorList>
    </citation>
    <scope>NUCLEOTIDE SEQUENCE [LARGE SCALE GENOMIC DNA]</scope>
    <source>
        <strain evidence="10">Y27499</strain>
    </source>
</reference>
<evidence type="ECO:0000313" key="9">
    <source>
        <dbReference type="EMBL" id="KAK5779004.1"/>
    </source>
</evidence>
<evidence type="ECO:0000256" key="4">
    <source>
        <dbReference type="ARBA" id="ARBA00023242"/>
    </source>
</evidence>
<evidence type="ECO:0000256" key="3">
    <source>
        <dbReference type="ARBA" id="ARBA00023155"/>
    </source>
</evidence>
<feature type="domain" description="Homeobox" evidence="8">
    <location>
        <begin position="55"/>
        <end position="115"/>
    </location>
</feature>
<dbReference type="GO" id="GO:0000981">
    <property type="term" value="F:DNA-binding transcription factor activity, RNA polymerase II-specific"/>
    <property type="evidence" value="ECO:0007669"/>
    <property type="project" value="InterPro"/>
</dbReference>
<dbReference type="GO" id="GO:0030154">
    <property type="term" value="P:cell differentiation"/>
    <property type="evidence" value="ECO:0007669"/>
    <property type="project" value="TreeGrafter"/>
</dbReference>
<dbReference type="Proteomes" id="UP001306508">
    <property type="component" value="Unassembled WGS sequence"/>
</dbReference>
<keyword evidence="3 5" id="KW-0371">Homeobox</keyword>
<name>A0AAN7WIS3_9SACH</name>
<dbReference type="SMART" id="SM00389">
    <property type="entry name" value="HOX"/>
    <property type="match status" value="1"/>
</dbReference>
<feature type="compositionally biased region" description="Low complexity" evidence="7">
    <location>
        <begin position="132"/>
        <end position="142"/>
    </location>
</feature>
<evidence type="ECO:0000256" key="5">
    <source>
        <dbReference type="PROSITE-ProRule" id="PRU00108"/>
    </source>
</evidence>
<dbReference type="PROSITE" id="PS50071">
    <property type="entry name" value="HOMEOBOX_2"/>
    <property type="match status" value="1"/>
</dbReference>
<evidence type="ECO:0000259" key="8">
    <source>
        <dbReference type="PROSITE" id="PS50071"/>
    </source>
</evidence>
<dbReference type="PANTHER" id="PTHR24324">
    <property type="entry name" value="HOMEOBOX PROTEIN HHEX"/>
    <property type="match status" value="1"/>
</dbReference>
<keyword evidence="2 5" id="KW-0238">DNA-binding</keyword>
<dbReference type="Gene3D" id="1.10.10.60">
    <property type="entry name" value="Homeodomain-like"/>
    <property type="match status" value="1"/>
</dbReference>
<comment type="subcellular location">
    <subcellularLocation>
        <location evidence="1 5 6">Nucleus</location>
    </subcellularLocation>
</comment>
<dbReference type="InterPro" id="IPR017970">
    <property type="entry name" value="Homeobox_CS"/>
</dbReference>
<feature type="DNA-binding region" description="Homeobox" evidence="5">
    <location>
        <begin position="57"/>
        <end position="116"/>
    </location>
</feature>
<dbReference type="GO" id="GO:0005634">
    <property type="term" value="C:nucleus"/>
    <property type="evidence" value="ECO:0007669"/>
    <property type="project" value="UniProtKB-SubCell"/>
</dbReference>
<dbReference type="EMBL" id="JAWIZZ010000048">
    <property type="protein sequence ID" value="KAK5779004.1"/>
    <property type="molecule type" value="Genomic_DNA"/>
</dbReference>
<evidence type="ECO:0000256" key="7">
    <source>
        <dbReference type="SAM" id="MobiDB-lite"/>
    </source>
</evidence>
<dbReference type="SUPFAM" id="SSF46689">
    <property type="entry name" value="Homeodomain-like"/>
    <property type="match status" value="1"/>
</dbReference>
<evidence type="ECO:0000256" key="6">
    <source>
        <dbReference type="RuleBase" id="RU000682"/>
    </source>
</evidence>
<dbReference type="InterPro" id="IPR001356">
    <property type="entry name" value="HD"/>
</dbReference>
<sequence>MSNEDQDNSIHADPFTAEGFHLLQPAGLMYPDESTDDNITGNNNTAMNSNNMNSSPNKVRRNRAKGETLNILKRQFNLNPNPTPQERRQIAKLVNMNEKSVTIWFQNKRAKIKRNNRQKSIEQEQENKMYSNNNNNNIDNNNVMTVSNESKKRRFNRDNMDSDSDDSGIYREKNHNQHVGGEGDEEDEQSDMFLEDGKEVNFFDKVPLDINNNYYFIDICSILVGSWNRIKSGSILSKKFKLLQNLKNLSPRSVNDIMLNSTDLLVLISKKNFEINYFFSAMTNNCKILFRIFYPIDNVVDCSISLNSDELISNNNNNNHGNNTNNSICSELKLTINKSPNFAVYFLNENVLDTQNQWSICEDFSEGKQVNDAFIGGSNLPHILKGLQDSLKFMNSLILDYKATNQIISPPSPVQLPLHLLPITTTAVAATNTSSMDGHLDKSIIMQSHDVDIPISVNMAIPDASSFQSLSDPKFHSQINDRVPQDHEHNNNILFGDNRHISYDTISNTNNNINLLHYQDSINTSSSAYSPALQFDRNNLNIPYNTIHNQIDNSLYAHDNISSSIMNHIDNKKNNSNISSSINNTSTMGTSLNPHDLDNINLTPSSFFFDHQDYLSSTTNDQIYTSLHQSTVNYDNTHNAIHNININNVNMDKSNNLLDDTN</sequence>
<accession>A0AAN7WIS3</accession>
<proteinExistence type="predicted"/>
<dbReference type="Pfam" id="PF00046">
    <property type="entry name" value="Homeodomain"/>
    <property type="match status" value="1"/>
</dbReference>
<evidence type="ECO:0000256" key="2">
    <source>
        <dbReference type="ARBA" id="ARBA00023125"/>
    </source>
</evidence>
<dbReference type="InterPro" id="IPR051000">
    <property type="entry name" value="Homeobox_DNA-bind_prot"/>
</dbReference>
<evidence type="ECO:0000313" key="10">
    <source>
        <dbReference type="Proteomes" id="UP001306508"/>
    </source>
</evidence>
<dbReference type="GO" id="GO:0000978">
    <property type="term" value="F:RNA polymerase II cis-regulatory region sequence-specific DNA binding"/>
    <property type="evidence" value="ECO:0007669"/>
    <property type="project" value="TreeGrafter"/>
</dbReference>
<evidence type="ECO:0000256" key="1">
    <source>
        <dbReference type="ARBA" id="ARBA00004123"/>
    </source>
</evidence>
<dbReference type="PANTHER" id="PTHR24324:SF5">
    <property type="entry name" value="HEMATOPOIETICALLY-EXPRESSED HOMEOBOX PROTEIN HHEX"/>
    <property type="match status" value="1"/>
</dbReference>
<dbReference type="InterPro" id="IPR009057">
    <property type="entry name" value="Homeodomain-like_sf"/>
</dbReference>
<keyword evidence="10" id="KW-1185">Reference proteome</keyword>
<organism evidence="9 10">
    <name type="scientific">Arxiozyma heterogenica</name>
    <dbReference type="NCBI Taxonomy" id="278026"/>
    <lineage>
        <taxon>Eukaryota</taxon>
        <taxon>Fungi</taxon>
        <taxon>Dikarya</taxon>
        <taxon>Ascomycota</taxon>
        <taxon>Saccharomycotina</taxon>
        <taxon>Saccharomycetes</taxon>
        <taxon>Saccharomycetales</taxon>
        <taxon>Saccharomycetaceae</taxon>
        <taxon>Arxiozyma</taxon>
    </lineage>
</organism>
<gene>
    <name evidence="9" type="ORF">RI543_003624</name>
</gene>